<evidence type="ECO:0000313" key="4">
    <source>
        <dbReference type="Proteomes" id="UP001156690"/>
    </source>
</evidence>
<dbReference type="Proteomes" id="UP001156690">
    <property type="component" value="Unassembled WGS sequence"/>
</dbReference>
<gene>
    <name evidence="3" type="ORF">GCM10007932_46740</name>
</gene>
<name>A0AAV5NYC2_9VIBR</name>
<organism evidence="3 4">
    <name type="scientific">Vibrio penaeicida</name>
    <dbReference type="NCBI Taxonomy" id="104609"/>
    <lineage>
        <taxon>Bacteria</taxon>
        <taxon>Pseudomonadati</taxon>
        <taxon>Pseudomonadota</taxon>
        <taxon>Gammaproteobacteria</taxon>
        <taxon>Vibrionales</taxon>
        <taxon>Vibrionaceae</taxon>
        <taxon>Vibrio</taxon>
    </lineage>
</organism>
<dbReference type="InterPro" id="IPR016773">
    <property type="entry name" value="Fe3_uptake_reg_CjrA_prd"/>
</dbReference>
<dbReference type="Gene3D" id="3.40.50.11550">
    <property type="match status" value="1"/>
</dbReference>
<feature type="signal peptide" evidence="1">
    <location>
        <begin position="1"/>
        <end position="21"/>
    </location>
</feature>
<reference evidence="4" key="1">
    <citation type="journal article" date="2019" name="Int. J. Syst. Evol. Microbiol.">
        <title>The Global Catalogue of Microorganisms (GCM) 10K type strain sequencing project: providing services to taxonomists for standard genome sequencing and annotation.</title>
        <authorList>
            <consortium name="The Broad Institute Genomics Platform"/>
            <consortium name="The Broad Institute Genome Sequencing Center for Infectious Disease"/>
            <person name="Wu L."/>
            <person name="Ma J."/>
        </authorList>
    </citation>
    <scope>NUCLEOTIDE SEQUENCE [LARGE SCALE GENOMIC DNA]</scope>
    <source>
        <strain evidence="4">NBRC 15640</strain>
    </source>
</reference>
<accession>A0AAV5NYC2</accession>
<dbReference type="CDD" id="cd14727">
    <property type="entry name" value="ChanN-like"/>
    <property type="match status" value="1"/>
</dbReference>
<dbReference type="RefSeq" id="WP_126609090.1">
    <property type="nucleotide sequence ID" value="NZ_AP025144.1"/>
</dbReference>
<proteinExistence type="predicted"/>
<dbReference type="Pfam" id="PF04187">
    <property type="entry name" value="Cofac_haem_bdg"/>
    <property type="match status" value="1"/>
</dbReference>
<keyword evidence="1" id="KW-0732">Signal</keyword>
<feature type="chain" id="PRO_5044011490" description="Haem-binding uptake Tiki superfamily ChaN domain-containing protein" evidence="1">
    <location>
        <begin position="22"/>
        <end position="317"/>
    </location>
</feature>
<dbReference type="PROSITE" id="PS51257">
    <property type="entry name" value="PROKAR_LIPOPROTEIN"/>
    <property type="match status" value="1"/>
</dbReference>
<protein>
    <recommendedName>
        <fullName evidence="2">Haem-binding uptake Tiki superfamily ChaN domain-containing protein</fullName>
    </recommendedName>
</protein>
<evidence type="ECO:0000256" key="1">
    <source>
        <dbReference type="SAM" id="SignalP"/>
    </source>
</evidence>
<dbReference type="AlphaFoldDB" id="A0AAV5NYC2"/>
<dbReference type="EMBL" id="BSNX01000067">
    <property type="protein sequence ID" value="GLQ75312.1"/>
    <property type="molecule type" value="Genomic_DNA"/>
</dbReference>
<keyword evidence="4" id="KW-1185">Reference proteome</keyword>
<evidence type="ECO:0000259" key="2">
    <source>
        <dbReference type="Pfam" id="PF04187"/>
    </source>
</evidence>
<comment type="caution">
    <text evidence="3">The sequence shown here is derived from an EMBL/GenBank/DDBJ whole genome shotgun (WGS) entry which is preliminary data.</text>
</comment>
<dbReference type="InterPro" id="IPR007314">
    <property type="entry name" value="Cofac_haem-bd_dom"/>
</dbReference>
<dbReference type="PIRSF" id="PIRSF020419">
    <property type="entry name" value="Fe_uptake_reg_CjrA_prd"/>
    <property type="match status" value="1"/>
</dbReference>
<feature type="domain" description="Haem-binding uptake Tiki superfamily ChaN" evidence="2">
    <location>
        <begin position="53"/>
        <end position="255"/>
    </location>
</feature>
<sequence>MKKIIPLPMLLLAGCSAVTTSQSTVTSPTSAIVSNFYDYKIYSSETALPLQQLVKELKNADVILVGEWHSHAGTHKFQTDLFAAMNQSGLSTALAMEQFSRDKQGLINDYLNGEIGEQTLIQQGNAWPNYTSDYRPLVEYARLNKLDVIAANAPKKTVKCIGRKGLGWTQNLSKEERGFIAENIDTSDSPYKQKFMASMHHGKPEQTANQYAAQVTWDETMAESIVHYLNKNYDKKVLLTAGKFHVSDGLGTAASIQRRNPDLNIAIIEPVTEITADKKGYQVLVAELPPRYIKQENRMKAYHQIGKRNSGLNCEKE</sequence>
<dbReference type="SUPFAM" id="SSF159501">
    <property type="entry name" value="EreA/ChaN-like"/>
    <property type="match status" value="1"/>
</dbReference>
<evidence type="ECO:0000313" key="3">
    <source>
        <dbReference type="EMBL" id="GLQ75312.1"/>
    </source>
</evidence>